<proteinExistence type="predicted"/>
<comment type="caution">
    <text evidence="1">The sequence shown here is derived from an EMBL/GenBank/DDBJ whole genome shotgun (WGS) entry which is preliminary data.</text>
</comment>
<reference evidence="1" key="1">
    <citation type="submission" date="2020-08" db="EMBL/GenBank/DDBJ databases">
        <title>Multicomponent nature underlies the extraordinary mechanical properties of spider dragline silk.</title>
        <authorList>
            <person name="Kono N."/>
            <person name="Nakamura H."/>
            <person name="Mori M."/>
            <person name="Yoshida Y."/>
            <person name="Ohtoshi R."/>
            <person name="Malay A.D."/>
            <person name="Moran D.A.P."/>
            <person name="Tomita M."/>
            <person name="Numata K."/>
            <person name="Arakawa K."/>
        </authorList>
    </citation>
    <scope>NUCLEOTIDE SEQUENCE</scope>
</reference>
<name>A0A8X6WUT0_9ARAC</name>
<keyword evidence="2" id="KW-1185">Reference proteome</keyword>
<sequence>MDLPFYKLCKSTCFRRTLFQRGRGTVWLIFCNLFLIRQGTNTKNLQQLSKHCEFRILKSSRNVNQVEARSKEKAVEKLSQFGTEAIKQRVNGGETKVEHDDFPLKKELEFGDFDF</sequence>
<dbReference type="AlphaFoldDB" id="A0A8X6WUT0"/>
<protein>
    <submittedName>
        <fullName evidence="1">Uncharacterized protein</fullName>
    </submittedName>
</protein>
<evidence type="ECO:0000313" key="1">
    <source>
        <dbReference type="EMBL" id="GFY40196.1"/>
    </source>
</evidence>
<dbReference type="EMBL" id="BMAV01001755">
    <property type="protein sequence ID" value="GFY40196.1"/>
    <property type="molecule type" value="Genomic_DNA"/>
</dbReference>
<organism evidence="1 2">
    <name type="scientific">Trichonephila inaurata madagascariensis</name>
    <dbReference type="NCBI Taxonomy" id="2747483"/>
    <lineage>
        <taxon>Eukaryota</taxon>
        <taxon>Metazoa</taxon>
        <taxon>Ecdysozoa</taxon>
        <taxon>Arthropoda</taxon>
        <taxon>Chelicerata</taxon>
        <taxon>Arachnida</taxon>
        <taxon>Araneae</taxon>
        <taxon>Araneomorphae</taxon>
        <taxon>Entelegynae</taxon>
        <taxon>Araneoidea</taxon>
        <taxon>Nephilidae</taxon>
        <taxon>Trichonephila</taxon>
        <taxon>Trichonephila inaurata</taxon>
    </lineage>
</organism>
<dbReference type="Proteomes" id="UP000886998">
    <property type="component" value="Unassembled WGS sequence"/>
</dbReference>
<accession>A0A8X6WUT0</accession>
<gene>
    <name evidence="1" type="ORF">TNIN_351221</name>
</gene>
<evidence type="ECO:0000313" key="2">
    <source>
        <dbReference type="Proteomes" id="UP000886998"/>
    </source>
</evidence>